<reference evidence="1 2" key="1">
    <citation type="journal article" date="2014" name="Genome Announc.">
        <title>Draft genome sequences of six enterohepatic helicobacter species isolated from humans and one from rhesus macaques.</title>
        <authorList>
            <person name="Shen Z."/>
            <person name="Sheh A."/>
            <person name="Young S.K."/>
            <person name="Abouelliel A."/>
            <person name="Ward D.V."/>
            <person name="Earl A.M."/>
            <person name="Fox J.G."/>
        </authorList>
    </citation>
    <scope>NUCLEOTIDE SEQUENCE [LARGE SCALE GENOMIC DNA]</scope>
    <source>
        <strain evidence="1 2">MIT 99-5501</strain>
    </source>
</reference>
<proteinExistence type="predicted"/>
<name>V8C8Y8_9HELI</name>
<dbReference type="EMBL" id="AZJI01000005">
    <property type="protein sequence ID" value="ETD23450.1"/>
    <property type="molecule type" value="Genomic_DNA"/>
</dbReference>
<protein>
    <submittedName>
        <fullName evidence="1">Uncharacterized protein</fullName>
    </submittedName>
</protein>
<dbReference type="HOGENOM" id="CLU_1494284_0_0_7"/>
<evidence type="ECO:0000313" key="2">
    <source>
        <dbReference type="Proteomes" id="UP000018731"/>
    </source>
</evidence>
<evidence type="ECO:0000313" key="1">
    <source>
        <dbReference type="EMBL" id="ETD23450.1"/>
    </source>
</evidence>
<dbReference type="PATRIC" id="fig|1357400.3.peg.1682"/>
<dbReference type="RefSeq" id="WP_023927997.1">
    <property type="nucleotide sequence ID" value="NZ_KI669454.1"/>
</dbReference>
<dbReference type="Proteomes" id="UP000018731">
    <property type="component" value="Unassembled WGS sequence"/>
</dbReference>
<organism evidence="1 2">
    <name type="scientific">Helicobacter macacae MIT 99-5501</name>
    <dbReference type="NCBI Taxonomy" id="1357400"/>
    <lineage>
        <taxon>Bacteria</taxon>
        <taxon>Pseudomonadati</taxon>
        <taxon>Campylobacterota</taxon>
        <taxon>Epsilonproteobacteria</taxon>
        <taxon>Campylobacterales</taxon>
        <taxon>Helicobacteraceae</taxon>
        <taxon>Helicobacter</taxon>
    </lineage>
</organism>
<keyword evidence="2" id="KW-1185">Reference proteome</keyword>
<sequence length="180" mass="20939">MQNSNKIQCKGCEESKPQEEFYLVDGGLGIEGIENLRFEICKECVKAYNTKNGVGKNFCYLLWQHIACYYGAKEFIAKNSDKNSCDRKLLKSVTSKINNGYKSYSYNNSTSLERAIQNFIYLLDKSQNVCYKNTSPKRQKRVFDILQNAQTDLDKTIKEKILQEDYQTFRQFKQAQGVRQ</sequence>
<accession>V8C8Y8</accession>
<comment type="caution">
    <text evidence="1">The sequence shown here is derived from an EMBL/GenBank/DDBJ whole genome shotgun (WGS) entry which is preliminary data.</text>
</comment>
<dbReference type="AlphaFoldDB" id="V8C8Y8"/>
<gene>
    <name evidence="1" type="ORF">HMPREF2086_01255</name>
</gene>